<accession>A0ABR2J2G4</accession>
<gene>
    <name evidence="1" type="ORF">M9Y10_007451</name>
    <name evidence="2" type="ORF">M9Y10_007494</name>
</gene>
<protein>
    <recommendedName>
        <fullName evidence="4">DUF3447 domain-containing protein</fullName>
    </recommendedName>
</protein>
<proteinExistence type="predicted"/>
<name>A0ABR2J2G4_9EUKA</name>
<reference evidence="2 3" key="1">
    <citation type="submission" date="2024-04" db="EMBL/GenBank/DDBJ databases">
        <title>Tritrichomonas musculus Genome.</title>
        <authorList>
            <person name="Alves-Ferreira E."/>
            <person name="Grigg M."/>
            <person name="Lorenzi H."/>
            <person name="Galac M."/>
        </authorList>
    </citation>
    <scope>NUCLEOTIDE SEQUENCE [LARGE SCALE GENOMIC DNA]</scope>
    <source>
        <strain evidence="2 3">EAF2021</strain>
    </source>
</reference>
<organism evidence="2 3">
    <name type="scientific">Tritrichomonas musculus</name>
    <dbReference type="NCBI Taxonomy" id="1915356"/>
    <lineage>
        <taxon>Eukaryota</taxon>
        <taxon>Metamonada</taxon>
        <taxon>Parabasalia</taxon>
        <taxon>Tritrichomonadida</taxon>
        <taxon>Tritrichomonadidae</taxon>
        <taxon>Tritrichomonas</taxon>
    </lineage>
</organism>
<evidence type="ECO:0000313" key="1">
    <source>
        <dbReference type="EMBL" id="KAK8871711.1"/>
    </source>
</evidence>
<sequence>MDITKYLDEMRNIEEYFQVFLDEEENIEKNLNNLNIKFEDMKIRNNKHDLRLLLHFISSLCDNYYRSPTFYIKIERILQIFKDEIKKFYLNSEIFNIFKQNKRILLFLINEQLLTVDEYVFKKIITSEYIEKKYPQYFAPEIKRIENEKWFPKDELAEDLEKGQPDNFNELRNKGENERFICKLIRDDLVEDFITHVNKNSISVNAEINPSIYETNSFLLERQNSSEQGITLIEYAAFFGSIQIFTFLKNENARLTPSLWLYVIHSNNAELIHLLEELHIEKSTTAEEKEKLYIECFKESIKCHYNSIANYFINNYLQSKDANSEETFIQSLEYYNFSFLQNERVNKSSFCHLCHFDYYTIAKDFSTMRDINVNSIVIQNQNIQ</sequence>
<dbReference type="EMBL" id="JAPFFF010000013">
    <property type="protein sequence ID" value="KAK8871754.1"/>
    <property type="molecule type" value="Genomic_DNA"/>
</dbReference>
<evidence type="ECO:0000313" key="2">
    <source>
        <dbReference type="EMBL" id="KAK8871754.1"/>
    </source>
</evidence>
<comment type="caution">
    <text evidence="2">The sequence shown here is derived from an EMBL/GenBank/DDBJ whole genome shotgun (WGS) entry which is preliminary data.</text>
</comment>
<keyword evidence="3" id="KW-1185">Reference proteome</keyword>
<evidence type="ECO:0008006" key="4">
    <source>
        <dbReference type="Google" id="ProtNLM"/>
    </source>
</evidence>
<dbReference type="Proteomes" id="UP001470230">
    <property type="component" value="Unassembled WGS sequence"/>
</dbReference>
<dbReference type="EMBL" id="JAPFFF010000013">
    <property type="protein sequence ID" value="KAK8871711.1"/>
    <property type="molecule type" value="Genomic_DNA"/>
</dbReference>
<evidence type="ECO:0000313" key="3">
    <source>
        <dbReference type="Proteomes" id="UP001470230"/>
    </source>
</evidence>